<dbReference type="Proteomes" id="UP000466332">
    <property type="component" value="Unassembled WGS sequence"/>
</dbReference>
<protein>
    <submittedName>
        <fullName evidence="1">Uncharacterized protein</fullName>
    </submittedName>
</protein>
<sequence>MQPTFETIRALKTRFVVIKNDSEEFILNVAEARLVDMQGPAELRFLNPSHTWASVWDDDSSEWRDVLGFQLPEKGEINEAFVKAVGNRLMLSFTDKKIPLLRWGFTAKDVEATFRK</sequence>
<accession>A0ABW9WDR9</accession>
<name>A0ABW9WDR9_9BURK</name>
<evidence type="ECO:0000313" key="2">
    <source>
        <dbReference type="Proteomes" id="UP000466332"/>
    </source>
</evidence>
<organism evidence="1 2">
    <name type="scientific">Duganella margarita</name>
    <dbReference type="NCBI Taxonomy" id="2692170"/>
    <lineage>
        <taxon>Bacteria</taxon>
        <taxon>Pseudomonadati</taxon>
        <taxon>Pseudomonadota</taxon>
        <taxon>Betaproteobacteria</taxon>
        <taxon>Burkholderiales</taxon>
        <taxon>Oxalobacteraceae</taxon>
        <taxon>Telluria group</taxon>
        <taxon>Duganella</taxon>
    </lineage>
</organism>
<dbReference type="RefSeq" id="WP_161043776.1">
    <property type="nucleotide sequence ID" value="NZ_WWCS01000002.1"/>
</dbReference>
<proteinExistence type="predicted"/>
<comment type="caution">
    <text evidence="1">The sequence shown here is derived from an EMBL/GenBank/DDBJ whole genome shotgun (WGS) entry which is preliminary data.</text>
</comment>
<evidence type="ECO:0000313" key="1">
    <source>
        <dbReference type="EMBL" id="MYN38642.1"/>
    </source>
</evidence>
<dbReference type="EMBL" id="WWCS01000002">
    <property type="protein sequence ID" value="MYN38642.1"/>
    <property type="molecule type" value="Genomic_DNA"/>
</dbReference>
<keyword evidence="2" id="KW-1185">Reference proteome</keyword>
<reference evidence="1 2" key="1">
    <citation type="submission" date="2019-12" db="EMBL/GenBank/DDBJ databases">
        <title>Novel species isolated from a subtropical stream in China.</title>
        <authorList>
            <person name="Lu H."/>
        </authorList>
    </citation>
    <scope>NUCLEOTIDE SEQUENCE [LARGE SCALE GENOMIC DNA]</scope>
    <source>
        <strain evidence="1 2">FT109W</strain>
    </source>
</reference>
<gene>
    <name evidence="1" type="ORF">GTP55_04575</name>
</gene>